<evidence type="ECO:0008006" key="8">
    <source>
        <dbReference type="Google" id="ProtNLM"/>
    </source>
</evidence>
<feature type="region of interest" description="Disordered" evidence="2">
    <location>
        <begin position="457"/>
        <end position="477"/>
    </location>
</feature>
<keyword evidence="1" id="KW-0645">Protease</keyword>
<dbReference type="AlphaFoldDB" id="A0AAQ3NYL8"/>
<evidence type="ECO:0000259" key="5">
    <source>
        <dbReference type="Pfam" id="PF25597"/>
    </source>
</evidence>
<evidence type="ECO:0000313" key="7">
    <source>
        <dbReference type="Proteomes" id="UP001374535"/>
    </source>
</evidence>
<dbReference type="EMBL" id="CP144699">
    <property type="protein sequence ID" value="WVZ18911.1"/>
    <property type="molecule type" value="Genomic_DNA"/>
</dbReference>
<dbReference type="GO" id="GO:0008233">
    <property type="term" value="F:peptidase activity"/>
    <property type="evidence" value="ECO:0007669"/>
    <property type="project" value="UniProtKB-KW"/>
</dbReference>
<gene>
    <name evidence="6" type="ORF">V8G54_006233</name>
</gene>
<dbReference type="Proteomes" id="UP001374535">
    <property type="component" value="Chromosome 2"/>
</dbReference>
<dbReference type="InterPro" id="IPR054722">
    <property type="entry name" value="PolX-like_BBD"/>
</dbReference>
<feature type="domain" description="Retroviral polymerase SH3-like" evidence="5">
    <location>
        <begin position="762"/>
        <end position="819"/>
    </location>
</feature>
<dbReference type="InterPro" id="IPR039537">
    <property type="entry name" value="Retrotran_Ty1/copia-like"/>
</dbReference>
<evidence type="ECO:0000313" key="6">
    <source>
        <dbReference type="EMBL" id="WVZ18911.1"/>
    </source>
</evidence>
<protein>
    <recommendedName>
        <fullName evidence="8">GAG-pre-integrase domain-containing protein</fullName>
    </recommendedName>
</protein>
<evidence type="ECO:0000256" key="2">
    <source>
        <dbReference type="SAM" id="MobiDB-lite"/>
    </source>
</evidence>
<dbReference type="InterPro" id="IPR057670">
    <property type="entry name" value="SH3_retrovirus"/>
</dbReference>
<evidence type="ECO:0000256" key="1">
    <source>
        <dbReference type="ARBA" id="ARBA00022670"/>
    </source>
</evidence>
<dbReference type="InterPro" id="IPR025724">
    <property type="entry name" value="GAG-pre-integrase_dom"/>
</dbReference>
<feature type="domain" description="GAG-pre-integrase" evidence="3">
    <location>
        <begin position="588"/>
        <end position="635"/>
    </location>
</feature>
<evidence type="ECO:0000259" key="3">
    <source>
        <dbReference type="Pfam" id="PF13976"/>
    </source>
</evidence>
<dbReference type="Pfam" id="PF25597">
    <property type="entry name" value="SH3_retrovirus"/>
    <property type="match status" value="1"/>
</dbReference>
<name>A0AAQ3NYL8_VIGMU</name>
<dbReference type="PANTHER" id="PTHR42648:SF28">
    <property type="entry name" value="TRANSPOSON-ENCODED PROTEIN WITH RIBONUCLEASE H-LIKE AND RETROVIRUS ZINC FINGER-LIKE DOMAINS"/>
    <property type="match status" value="1"/>
</dbReference>
<dbReference type="Pfam" id="PF22936">
    <property type="entry name" value="Pol_BBD"/>
    <property type="match status" value="1"/>
</dbReference>
<reference evidence="6 7" key="1">
    <citation type="journal article" date="2023" name="Life. Sci Alliance">
        <title>Evolutionary insights into 3D genome organization and epigenetic landscape of Vigna mungo.</title>
        <authorList>
            <person name="Junaid A."/>
            <person name="Singh B."/>
            <person name="Bhatia S."/>
        </authorList>
    </citation>
    <scope>NUCLEOTIDE SEQUENCE [LARGE SCALE GENOMIC DNA]</scope>
    <source>
        <strain evidence="6">Urdbean</strain>
    </source>
</reference>
<feature type="domain" description="Retrovirus-related Pol polyprotein from transposon TNT 1-94-like beta-barrel" evidence="4">
    <location>
        <begin position="504"/>
        <end position="562"/>
    </location>
</feature>
<dbReference type="PANTHER" id="PTHR42648">
    <property type="entry name" value="TRANSPOSASE, PUTATIVE-RELATED"/>
    <property type="match status" value="1"/>
</dbReference>
<accession>A0AAQ3NYL8</accession>
<sequence>MGARKILGQARDVKQALPRRQPRLHGPRRLKQSKKGKSQLTPTVGRIALGLHSSSFNKHFAHIQGISTEIRGQVAISEMIVGMYDTPPAHRWTMDEFNNVVAWLEHMQGIRSGANEALEMDENDDDDDDDEDFEVAEEGDEEVSTPNFVQRWKHRPLAACRFGFLSPVLPSGRRCRVLTPSLHVTDSRTQNLVFVDCFSRINYGGDSKSLFQNRFFFWIVVPSRFRLRQEDSDDSMDCALYAAIQEGVHKLDEQMHDVVVVVMMLSRVFIWDIWNNDMNAELVGNPSVSSCPTLDRNEKVEHYIKVKDPLTYCLKVLDLIGVCVSLVNLLPDTPKSGIKSLWLRDCLVCVNDEGTYKIDSFEWRKLSPVERQDEGLFIDHNVYNIVANETHARSLWDKLESLYASKSGTNKLYLLKKILELKYKEGILTFRVSMISVTPNGDISLQMEKSGALNEEMGWKTQEERGQRERDNDDGDRVTTTTCGDLVCLHDYDTINLVSDENMWIIDSCATLHVTSRKEFFTSYTPGGFGVLKMGNDGVSKVIGVGDVHLQTNMGMQLMMVDMITTLVLESGSSPKTKALVSKSVNVMYMESSLWHRRLGHISEKGLNCLAKKDVLSELKSIELEKCSHWMTGKQTRVSFKKHPPSNKKSELIELVHYDVCSPLKVKSFSGALYFVTFKELHVLVERQSGKKLKHIRTDNGAERMNMTFIERVRCMLSKAKLPKHFWGDALLTTVHVINLSPTIALNSEVSDKIWFGKNVTYDHLHDERSKLDVKTRQCIFIGFGQDEFDYKLYDPVEKKVVRSCDVQFMEDQTIEDIDKVKKSTVGGSATLELLVRFHEEELSLFSVFGPFNELERTSLLAGASSISRWSDRTLAGASTSFGSSEETLFLAGWSA</sequence>
<keyword evidence="7" id="KW-1185">Reference proteome</keyword>
<feature type="region of interest" description="Disordered" evidence="2">
    <location>
        <begin position="120"/>
        <end position="140"/>
    </location>
</feature>
<dbReference type="InterPro" id="IPR012337">
    <property type="entry name" value="RNaseH-like_sf"/>
</dbReference>
<evidence type="ECO:0000259" key="4">
    <source>
        <dbReference type="Pfam" id="PF22936"/>
    </source>
</evidence>
<organism evidence="6 7">
    <name type="scientific">Vigna mungo</name>
    <name type="common">Black gram</name>
    <name type="synonym">Phaseolus mungo</name>
    <dbReference type="NCBI Taxonomy" id="3915"/>
    <lineage>
        <taxon>Eukaryota</taxon>
        <taxon>Viridiplantae</taxon>
        <taxon>Streptophyta</taxon>
        <taxon>Embryophyta</taxon>
        <taxon>Tracheophyta</taxon>
        <taxon>Spermatophyta</taxon>
        <taxon>Magnoliopsida</taxon>
        <taxon>eudicotyledons</taxon>
        <taxon>Gunneridae</taxon>
        <taxon>Pentapetalae</taxon>
        <taxon>rosids</taxon>
        <taxon>fabids</taxon>
        <taxon>Fabales</taxon>
        <taxon>Fabaceae</taxon>
        <taxon>Papilionoideae</taxon>
        <taxon>50 kb inversion clade</taxon>
        <taxon>NPAAA clade</taxon>
        <taxon>indigoferoid/millettioid clade</taxon>
        <taxon>Phaseoleae</taxon>
        <taxon>Vigna</taxon>
    </lineage>
</organism>
<dbReference type="Pfam" id="PF13976">
    <property type="entry name" value="gag_pre-integrs"/>
    <property type="match status" value="1"/>
</dbReference>
<keyword evidence="1" id="KW-0378">Hydrolase</keyword>
<proteinExistence type="predicted"/>
<dbReference type="SUPFAM" id="SSF53098">
    <property type="entry name" value="Ribonuclease H-like"/>
    <property type="match status" value="1"/>
</dbReference>
<dbReference type="GO" id="GO:0006508">
    <property type="term" value="P:proteolysis"/>
    <property type="evidence" value="ECO:0007669"/>
    <property type="project" value="UniProtKB-KW"/>
</dbReference>